<accession>A0ACB5TTA0</accession>
<keyword evidence="2" id="KW-1185">Reference proteome</keyword>
<organism evidence="1 2">
    <name type="scientific">Candida boidinii</name>
    <name type="common">Yeast</name>
    <dbReference type="NCBI Taxonomy" id="5477"/>
    <lineage>
        <taxon>Eukaryota</taxon>
        <taxon>Fungi</taxon>
        <taxon>Dikarya</taxon>
        <taxon>Ascomycota</taxon>
        <taxon>Saccharomycotina</taxon>
        <taxon>Pichiomycetes</taxon>
        <taxon>Pichiales</taxon>
        <taxon>Pichiaceae</taxon>
        <taxon>Ogataea</taxon>
        <taxon>Ogataea/Candida clade</taxon>
    </lineage>
</organism>
<name>A0ACB5TTA0_CANBO</name>
<reference evidence="1" key="1">
    <citation type="submission" date="2023-04" db="EMBL/GenBank/DDBJ databases">
        <title>Candida boidinii NBRC 1967.</title>
        <authorList>
            <person name="Ichikawa N."/>
            <person name="Sato H."/>
            <person name="Tonouchi N."/>
        </authorList>
    </citation>
    <scope>NUCLEOTIDE SEQUENCE</scope>
    <source>
        <strain evidence="1">NBRC 1967</strain>
    </source>
</reference>
<evidence type="ECO:0000313" key="1">
    <source>
        <dbReference type="EMBL" id="GME94151.1"/>
    </source>
</evidence>
<protein>
    <submittedName>
        <fullName evidence="1">Unnamed protein product</fullName>
    </submittedName>
</protein>
<gene>
    <name evidence="1" type="ORF">Cboi01_000341500</name>
</gene>
<evidence type="ECO:0000313" key="2">
    <source>
        <dbReference type="Proteomes" id="UP001165101"/>
    </source>
</evidence>
<comment type="caution">
    <text evidence="1">The sequence shown here is derived from an EMBL/GenBank/DDBJ whole genome shotgun (WGS) entry which is preliminary data.</text>
</comment>
<proteinExistence type="predicted"/>
<dbReference type="Proteomes" id="UP001165101">
    <property type="component" value="Unassembled WGS sequence"/>
</dbReference>
<sequence length="108" mass="11507">MHGKLSASGLAQWSSGDVQNICGQNYEITVADRALAQGQLRGTTWQAVVFLAVAHRRQVLPSSGGRLDKSVNFTGSLGLFPLSPIESRSNAFPSDLPLRLFPPLTSAA</sequence>
<dbReference type="EMBL" id="BSXV01001859">
    <property type="protein sequence ID" value="GME94151.1"/>
    <property type="molecule type" value="Genomic_DNA"/>
</dbReference>